<dbReference type="SMART" id="SM00278">
    <property type="entry name" value="HhH1"/>
    <property type="match status" value="2"/>
</dbReference>
<dbReference type="InterPro" id="IPR001943">
    <property type="entry name" value="UVR_dom"/>
</dbReference>
<keyword evidence="4" id="KW-0267">Excision nuclease</keyword>
<keyword evidence="3" id="KW-0228">DNA excision</keyword>
<evidence type="ECO:0000256" key="3">
    <source>
        <dbReference type="ARBA" id="ARBA00022769"/>
    </source>
</evidence>
<dbReference type="GO" id="GO:0006289">
    <property type="term" value="P:nucleotide-excision repair"/>
    <property type="evidence" value="ECO:0007669"/>
    <property type="project" value="InterPro"/>
</dbReference>
<dbReference type="Pfam" id="PF02151">
    <property type="entry name" value="UVR"/>
    <property type="match status" value="1"/>
</dbReference>
<dbReference type="GO" id="GO:0009381">
    <property type="term" value="F:excinuclease ABC activity"/>
    <property type="evidence" value="ECO:0007669"/>
    <property type="project" value="InterPro"/>
</dbReference>
<dbReference type="InterPro" id="IPR000305">
    <property type="entry name" value="GIY-YIG_endonuc"/>
</dbReference>
<dbReference type="GO" id="GO:0009380">
    <property type="term" value="C:excinuclease repair complex"/>
    <property type="evidence" value="ECO:0007669"/>
    <property type="project" value="TreeGrafter"/>
</dbReference>
<proteinExistence type="predicted"/>
<dbReference type="Gene3D" id="3.40.1440.10">
    <property type="entry name" value="GIY-YIG endonuclease"/>
    <property type="match status" value="1"/>
</dbReference>
<dbReference type="PROSITE" id="PS50164">
    <property type="entry name" value="GIY_YIG"/>
    <property type="match status" value="1"/>
</dbReference>
<evidence type="ECO:0000259" key="7">
    <source>
        <dbReference type="PROSITE" id="PS50164"/>
    </source>
</evidence>
<evidence type="ECO:0000256" key="5">
    <source>
        <dbReference type="ARBA" id="ARBA00023204"/>
    </source>
</evidence>
<dbReference type="InterPro" id="IPR035901">
    <property type="entry name" value="GIY-YIG_endonuc_sf"/>
</dbReference>
<keyword evidence="1" id="KW-0963">Cytoplasm</keyword>
<sequence>MPINDRIRDKLSQLPHKPGVYLMRDRFGTVIYVGKARALRKRVSQYFHPSRRHGWDLKLAALIEAIEDFDVHVVKSEPEALLLEGKLIKEFKPRYNVSFRDDKNFLLIKVNLNDPIPRFTFARLRQQDGAKYFGPFVSSGACRRTITMLRKKFNLRGCRPLNPTERDYKHCLYGHLQHCSAPCVGKVTLDEYRQKVNEACHYLEGQTGEWEKELNAKMQNASESLDYEKAARYRDMISDLRETTRKSRKFNRMPVKLPGAIDPGRDLATLGQALRLDSPPERIEGFDISNISGTFMVASMVSFLGGKPDRAQYRRFRMKSVVAQDDFACMAETVRRRYSRLQREARPMPDLILIDGGKGQLGMACRELAKLGLEHVPVIGLAKEFEEIYRPGESAPLRLGLDSGALKLLQRVRDESHRFANAYNAELRLKKISESILDELPGIGDSRKAALLKKFGSVQRLRKASLEDIQQVPGFGKKSAEALKDFLGTRTKSGKSV</sequence>
<dbReference type="SMART" id="SM00465">
    <property type="entry name" value="GIYc"/>
    <property type="match status" value="1"/>
</dbReference>
<gene>
    <name evidence="9" type="ORF">METZ01_LOCUS111891</name>
</gene>
<feature type="domain" description="GIY-YIG" evidence="7">
    <location>
        <begin position="16"/>
        <end position="97"/>
    </location>
</feature>
<dbReference type="Pfam" id="PF14520">
    <property type="entry name" value="HHH_5"/>
    <property type="match status" value="1"/>
</dbReference>
<keyword evidence="5" id="KW-0234">DNA repair</keyword>
<dbReference type="InterPro" id="IPR010994">
    <property type="entry name" value="RuvA_2-like"/>
</dbReference>
<dbReference type="InterPro" id="IPR038476">
    <property type="entry name" value="UvrC_RNase_H_dom_sf"/>
</dbReference>
<dbReference type="AlphaFoldDB" id="A0A381X4A8"/>
<dbReference type="Gene3D" id="3.30.420.340">
    <property type="entry name" value="UvrC, RNAse H endonuclease domain"/>
    <property type="match status" value="1"/>
</dbReference>
<dbReference type="Pfam" id="PF01541">
    <property type="entry name" value="GIY-YIG"/>
    <property type="match status" value="1"/>
</dbReference>
<feature type="domain" description="UvrC family homology region profile" evidence="8">
    <location>
        <begin position="265"/>
        <end position="364"/>
    </location>
</feature>
<dbReference type="SUPFAM" id="SSF82771">
    <property type="entry name" value="GIY-YIG endonuclease"/>
    <property type="match status" value="1"/>
</dbReference>
<dbReference type="InterPro" id="IPR047296">
    <property type="entry name" value="GIY-YIG_UvrC_Cho"/>
</dbReference>
<dbReference type="EMBL" id="UINC01013708">
    <property type="protein sequence ID" value="SVA59037.1"/>
    <property type="molecule type" value="Genomic_DNA"/>
</dbReference>
<dbReference type="Gene3D" id="4.10.860.10">
    <property type="entry name" value="UVR domain"/>
    <property type="match status" value="1"/>
</dbReference>
<dbReference type="Pfam" id="PF08459">
    <property type="entry name" value="UvrC_RNaseH_dom"/>
    <property type="match status" value="1"/>
</dbReference>
<accession>A0A381X4A8</accession>
<dbReference type="FunFam" id="3.40.1440.10:FF:000001">
    <property type="entry name" value="UvrABC system protein C"/>
    <property type="match status" value="1"/>
</dbReference>
<protein>
    <recommendedName>
        <fullName evidence="10">Excinuclease ABC subunit C</fullName>
    </recommendedName>
</protein>
<dbReference type="SUPFAM" id="SSF47781">
    <property type="entry name" value="RuvA domain 2-like"/>
    <property type="match status" value="1"/>
</dbReference>
<dbReference type="Gene3D" id="1.10.150.20">
    <property type="entry name" value="5' to 3' exonuclease, C-terminal subdomain"/>
    <property type="match status" value="1"/>
</dbReference>
<evidence type="ECO:0000256" key="1">
    <source>
        <dbReference type="ARBA" id="ARBA00022490"/>
    </source>
</evidence>
<evidence type="ECO:0000313" key="9">
    <source>
        <dbReference type="EMBL" id="SVA59037.1"/>
    </source>
</evidence>
<dbReference type="GO" id="GO:0003677">
    <property type="term" value="F:DNA binding"/>
    <property type="evidence" value="ECO:0007669"/>
    <property type="project" value="InterPro"/>
</dbReference>
<dbReference type="PROSITE" id="PS50165">
    <property type="entry name" value="UVRC"/>
    <property type="match status" value="1"/>
</dbReference>
<dbReference type="PROSITE" id="PS50151">
    <property type="entry name" value="UVR"/>
    <property type="match status" value="1"/>
</dbReference>
<evidence type="ECO:0008006" key="10">
    <source>
        <dbReference type="Google" id="ProtNLM"/>
    </source>
</evidence>
<evidence type="ECO:0000259" key="6">
    <source>
        <dbReference type="PROSITE" id="PS50151"/>
    </source>
</evidence>
<evidence type="ECO:0000256" key="2">
    <source>
        <dbReference type="ARBA" id="ARBA00022763"/>
    </source>
</evidence>
<name>A0A381X4A8_9ZZZZ</name>
<dbReference type="InterPro" id="IPR036876">
    <property type="entry name" value="UVR_dom_sf"/>
</dbReference>
<dbReference type="CDD" id="cd10434">
    <property type="entry name" value="GIY-YIG_UvrC_Cho"/>
    <property type="match status" value="1"/>
</dbReference>
<reference evidence="9" key="1">
    <citation type="submission" date="2018-05" db="EMBL/GenBank/DDBJ databases">
        <authorList>
            <person name="Lanie J.A."/>
            <person name="Ng W.-L."/>
            <person name="Kazmierczak K.M."/>
            <person name="Andrzejewski T.M."/>
            <person name="Davidsen T.M."/>
            <person name="Wayne K.J."/>
            <person name="Tettelin H."/>
            <person name="Glass J.I."/>
            <person name="Rusch D."/>
            <person name="Podicherti R."/>
            <person name="Tsui H.-C.T."/>
            <person name="Winkler M.E."/>
        </authorList>
    </citation>
    <scope>NUCLEOTIDE SEQUENCE</scope>
</reference>
<dbReference type="InterPro" id="IPR001162">
    <property type="entry name" value="UvrC_RNase_H_dom"/>
</dbReference>
<dbReference type="InterPro" id="IPR003583">
    <property type="entry name" value="Hlx-hairpin-Hlx_DNA-bd_motif"/>
</dbReference>
<dbReference type="PANTHER" id="PTHR30562:SF1">
    <property type="entry name" value="UVRABC SYSTEM PROTEIN C"/>
    <property type="match status" value="1"/>
</dbReference>
<dbReference type="SUPFAM" id="SSF46600">
    <property type="entry name" value="C-terminal UvrC-binding domain of UvrB"/>
    <property type="match status" value="1"/>
</dbReference>
<keyword evidence="2" id="KW-0227">DNA damage</keyword>
<organism evidence="9">
    <name type="scientific">marine metagenome</name>
    <dbReference type="NCBI Taxonomy" id="408172"/>
    <lineage>
        <taxon>unclassified sequences</taxon>
        <taxon>metagenomes</taxon>
        <taxon>ecological metagenomes</taxon>
    </lineage>
</organism>
<dbReference type="PANTHER" id="PTHR30562">
    <property type="entry name" value="UVRC/OXIDOREDUCTASE"/>
    <property type="match status" value="1"/>
</dbReference>
<dbReference type="InterPro" id="IPR050066">
    <property type="entry name" value="UvrABC_protein_C"/>
</dbReference>
<evidence type="ECO:0000259" key="8">
    <source>
        <dbReference type="PROSITE" id="PS50165"/>
    </source>
</evidence>
<feature type="domain" description="UVR" evidence="6">
    <location>
        <begin position="208"/>
        <end position="243"/>
    </location>
</feature>
<evidence type="ECO:0000256" key="4">
    <source>
        <dbReference type="ARBA" id="ARBA00022881"/>
    </source>
</evidence>